<reference evidence="3" key="1">
    <citation type="submission" date="2018-04" db="EMBL/GenBank/DDBJ databases">
        <authorList>
            <person name="Cornet L."/>
        </authorList>
    </citation>
    <scope>NUCLEOTIDE SEQUENCE [LARGE SCALE GENOMIC DNA]</scope>
</reference>
<dbReference type="InterPro" id="IPR023214">
    <property type="entry name" value="HAD_sf"/>
</dbReference>
<gene>
    <name evidence="2" type="ORF">DCF25_01120</name>
</gene>
<dbReference type="Gene3D" id="3.40.50.1000">
    <property type="entry name" value="HAD superfamily/HAD-like"/>
    <property type="match status" value="1"/>
</dbReference>
<sequence>MTLSEKTHLNLISSPMQAVEAIQLAVDNLIILDFDETLFLRNSTEAYLDAIYPRPLGAVYLLAAKLIRPWRWLPAHLKADTLSKDWLLVLGATLLFPWTLLVWRFKAKQLAQAYWNQPLVEAIARNPKARIVVATLGFDCVVNPLLKHLPPAIALKVEHDAITCRFWQGAADRAKGKLKMVSAVVGKTALAEAVVVTDSLTDAPLLTAAKTPCLVVWPDAKYVPAMAEFFGAIATLRAKAQKPSWID</sequence>
<keyword evidence="1" id="KW-1133">Transmembrane helix</keyword>
<reference evidence="2 3" key="2">
    <citation type="submission" date="2018-06" db="EMBL/GenBank/DDBJ databases">
        <title>Metagenomic assembly of (sub)arctic Cyanobacteria and their associated microbiome from non-axenic cultures.</title>
        <authorList>
            <person name="Baurain D."/>
        </authorList>
    </citation>
    <scope>NUCLEOTIDE SEQUENCE [LARGE SCALE GENOMIC DNA]</scope>
    <source>
        <strain evidence="2">ULC129bin1</strain>
    </source>
</reference>
<evidence type="ECO:0008006" key="4">
    <source>
        <dbReference type="Google" id="ProtNLM"/>
    </source>
</evidence>
<dbReference type="Proteomes" id="UP000249354">
    <property type="component" value="Unassembled WGS sequence"/>
</dbReference>
<keyword evidence="1" id="KW-0812">Transmembrane</keyword>
<evidence type="ECO:0000313" key="2">
    <source>
        <dbReference type="EMBL" id="PZO23053.1"/>
    </source>
</evidence>
<accession>A0A2W4UQA6</accession>
<dbReference type="EMBL" id="QBMC01000004">
    <property type="protein sequence ID" value="PZO23053.1"/>
    <property type="molecule type" value="Genomic_DNA"/>
</dbReference>
<dbReference type="AlphaFoldDB" id="A0A2W4UQA6"/>
<protein>
    <recommendedName>
        <fullName evidence="4">Haloacid dehalogenase-like hydrolase</fullName>
    </recommendedName>
</protein>
<dbReference type="InterPro" id="IPR036412">
    <property type="entry name" value="HAD-like_sf"/>
</dbReference>
<evidence type="ECO:0000313" key="3">
    <source>
        <dbReference type="Proteomes" id="UP000249354"/>
    </source>
</evidence>
<evidence type="ECO:0000256" key="1">
    <source>
        <dbReference type="SAM" id="Phobius"/>
    </source>
</evidence>
<comment type="caution">
    <text evidence="2">The sequence shown here is derived from an EMBL/GenBank/DDBJ whole genome shotgun (WGS) entry which is preliminary data.</text>
</comment>
<keyword evidence="1" id="KW-0472">Membrane</keyword>
<organism evidence="2 3">
    <name type="scientific">Leptolyngbya foveolarum</name>
    <dbReference type="NCBI Taxonomy" id="47253"/>
    <lineage>
        <taxon>Bacteria</taxon>
        <taxon>Bacillati</taxon>
        <taxon>Cyanobacteriota</taxon>
        <taxon>Cyanophyceae</taxon>
        <taxon>Leptolyngbyales</taxon>
        <taxon>Leptolyngbyaceae</taxon>
        <taxon>Leptolyngbya group</taxon>
        <taxon>Leptolyngbya</taxon>
    </lineage>
</organism>
<name>A0A2W4UQA6_9CYAN</name>
<proteinExistence type="predicted"/>
<dbReference type="SUPFAM" id="SSF56784">
    <property type="entry name" value="HAD-like"/>
    <property type="match status" value="1"/>
</dbReference>
<dbReference type="Pfam" id="PF12710">
    <property type="entry name" value="HAD"/>
    <property type="match status" value="1"/>
</dbReference>
<feature type="transmembrane region" description="Helical" evidence="1">
    <location>
        <begin position="86"/>
        <end position="105"/>
    </location>
</feature>